<dbReference type="STRING" id="1314777.A0A164M8C0"/>
<accession>A0A164M8C0</accession>
<organism evidence="1 2">
    <name type="scientific">Sistotremastrum niveocremeum HHB9708</name>
    <dbReference type="NCBI Taxonomy" id="1314777"/>
    <lineage>
        <taxon>Eukaryota</taxon>
        <taxon>Fungi</taxon>
        <taxon>Dikarya</taxon>
        <taxon>Basidiomycota</taxon>
        <taxon>Agaricomycotina</taxon>
        <taxon>Agaricomycetes</taxon>
        <taxon>Sistotremastrales</taxon>
        <taxon>Sistotremastraceae</taxon>
        <taxon>Sertulicium</taxon>
        <taxon>Sertulicium niveocremeum</taxon>
    </lineage>
</organism>
<keyword evidence="2" id="KW-1185">Reference proteome</keyword>
<dbReference type="PANTHER" id="PTHR46579">
    <property type="entry name" value="F5/8 TYPE C DOMAIN-CONTAINING PROTEIN-RELATED"/>
    <property type="match status" value="1"/>
</dbReference>
<dbReference type="PANTHER" id="PTHR46579:SF1">
    <property type="entry name" value="F5_8 TYPE C DOMAIN-CONTAINING PROTEIN"/>
    <property type="match status" value="1"/>
</dbReference>
<evidence type="ECO:0000313" key="2">
    <source>
        <dbReference type="Proteomes" id="UP000076722"/>
    </source>
</evidence>
<protein>
    <recommendedName>
        <fullName evidence="3">DUF4218 domain-containing protein</fullName>
    </recommendedName>
</protein>
<sequence>ETLQAIWDDQETIVTPSWLGRAPKYAGSAATGTLKADEWRNFCSVFLVFSLIKRWAGSTPRHKELLENFMHLVSLTELASLRSTTPEIIDAYEVHILAYLKGHKKLFLHKHFVPNQHTALHLGHFLKRFGPVHSWRAFPFERYNGMMQSINTNSKLG</sequence>
<gene>
    <name evidence="1" type="ORF">SISNIDRAFT_394410</name>
</gene>
<reference evidence="1 2" key="1">
    <citation type="journal article" date="2016" name="Mol. Biol. Evol.">
        <title>Comparative Genomics of Early-Diverging Mushroom-Forming Fungi Provides Insights into the Origins of Lignocellulose Decay Capabilities.</title>
        <authorList>
            <person name="Nagy L.G."/>
            <person name="Riley R."/>
            <person name="Tritt A."/>
            <person name="Adam C."/>
            <person name="Daum C."/>
            <person name="Floudas D."/>
            <person name="Sun H."/>
            <person name="Yadav J.S."/>
            <person name="Pangilinan J."/>
            <person name="Larsson K.H."/>
            <person name="Matsuura K."/>
            <person name="Barry K."/>
            <person name="Labutti K."/>
            <person name="Kuo R."/>
            <person name="Ohm R.A."/>
            <person name="Bhattacharya S.S."/>
            <person name="Shirouzu T."/>
            <person name="Yoshinaga Y."/>
            <person name="Martin F.M."/>
            <person name="Grigoriev I.V."/>
            <person name="Hibbett D.S."/>
        </authorList>
    </citation>
    <scope>NUCLEOTIDE SEQUENCE [LARGE SCALE GENOMIC DNA]</scope>
    <source>
        <strain evidence="1 2">HHB9708</strain>
    </source>
</reference>
<feature type="non-terminal residue" evidence="1">
    <location>
        <position position="1"/>
    </location>
</feature>
<proteinExistence type="predicted"/>
<dbReference type="Proteomes" id="UP000076722">
    <property type="component" value="Unassembled WGS sequence"/>
</dbReference>
<evidence type="ECO:0008006" key="3">
    <source>
        <dbReference type="Google" id="ProtNLM"/>
    </source>
</evidence>
<dbReference type="OrthoDB" id="3247418at2759"/>
<feature type="non-terminal residue" evidence="1">
    <location>
        <position position="157"/>
    </location>
</feature>
<dbReference type="AlphaFoldDB" id="A0A164M8C0"/>
<name>A0A164M8C0_9AGAM</name>
<evidence type="ECO:0000313" key="1">
    <source>
        <dbReference type="EMBL" id="KZS86464.1"/>
    </source>
</evidence>
<dbReference type="EMBL" id="KV419497">
    <property type="protein sequence ID" value="KZS86464.1"/>
    <property type="molecule type" value="Genomic_DNA"/>
</dbReference>